<organism evidence="4 5">
    <name type="scientific">Porcincola intestinalis</name>
    <dbReference type="NCBI Taxonomy" id="2606632"/>
    <lineage>
        <taxon>Bacteria</taxon>
        <taxon>Bacillati</taxon>
        <taxon>Bacillota</taxon>
        <taxon>Clostridia</taxon>
        <taxon>Lachnospirales</taxon>
        <taxon>Lachnospiraceae</taxon>
        <taxon>Porcincola</taxon>
    </lineage>
</organism>
<sequence length="156" mass="18108">MLMPSIFNDNLFDDWFDDDFYMPMIPDMSDVDKKLYGGRAAHEMKTDVKETEKGYEVAVDLPGFKKDDVTVELNNGYMTITAQKKVDSDKKNKEGRYIRREHYSGSMSRSFYVGDQLTENDIHARMNDGILTLQIPKKEETKRVEDKRHLVQITAA</sequence>
<dbReference type="InterPro" id="IPR031107">
    <property type="entry name" value="Small_HSP"/>
</dbReference>
<evidence type="ECO:0000313" key="4">
    <source>
        <dbReference type="EMBL" id="MSS13891.1"/>
    </source>
</evidence>
<feature type="domain" description="SHSP" evidence="3">
    <location>
        <begin position="37"/>
        <end position="154"/>
    </location>
</feature>
<name>A0A6L5X0N1_9FIRM</name>
<protein>
    <submittedName>
        <fullName evidence="4">Hsp20/alpha crystallin family protein</fullName>
    </submittedName>
</protein>
<proteinExistence type="inferred from homology"/>
<evidence type="ECO:0000259" key="3">
    <source>
        <dbReference type="PROSITE" id="PS01031"/>
    </source>
</evidence>
<dbReference type="Proteomes" id="UP000481852">
    <property type="component" value="Unassembled WGS sequence"/>
</dbReference>
<reference evidence="4 5" key="1">
    <citation type="submission" date="2019-08" db="EMBL/GenBank/DDBJ databases">
        <title>In-depth cultivation of the pig gut microbiome towards novel bacterial diversity and tailored functional studies.</title>
        <authorList>
            <person name="Wylensek D."/>
            <person name="Hitch T.C.A."/>
            <person name="Clavel T."/>
        </authorList>
    </citation>
    <scope>NUCLEOTIDE SEQUENCE [LARGE SCALE GENOMIC DNA]</scope>
    <source>
        <strain evidence="4 5">Oil+RF-744-WCA-WT-11</strain>
    </source>
</reference>
<keyword evidence="5" id="KW-1185">Reference proteome</keyword>
<evidence type="ECO:0000313" key="5">
    <source>
        <dbReference type="Proteomes" id="UP000481852"/>
    </source>
</evidence>
<dbReference type="SUPFAM" id="SSF49764">
    <property type="entry name" value="HSP20-like chaperones"/>
    <property type="match status" value="1"/>
</dbReference>
<gene>
    <name evidence="4" type="ORF">FYJ35_02340</name>
</gene>
<dbReference type="CDD" id="cd06471">
    <property type="entry name" value="ACD_LpsHSP_like"/>
    <property type="match status" value="1"/>
</dbReference>
<evidence type="ECO:0000256" key="2">
    <source>
        <dbReference type="RuleBase" id="RU003616"/>
    </source>
</evidence>
<accession>A0A6L5X0N1</accession>
<comment type="similarity">
    <text evidence="1 2">Belongs to the small heat shock protein (HSP20) family.</text>
</comment>
<dbReference type="RefSeq" id="WP_154522601.1">
    <property type="nucleotide sequence ID" value="NZ_VULZ01000002.1"/>
</dbReference>
<dbReference type="EMBL" id="VULZ01000002">
    <property type="protein sequence ID" value="MSS13891.1"/>
    <property type="molecule type" value="Genomic_DNA"/>
</dbReference>
<dbReference type="Gene3D" id="2.60.40.790">
    <property type="match status" value="1"/>
</dbReference>
<dbReference type="Pfam" id="PF00011">
    <property type="entry name" value="HSP20"/>
    <property type="match status" value="1"/>
</dbReference>
<dbReference type="InterPro" id="IPR008978">
    <property type="entry name" value="HSP20-like_chaperone"/>
</dbReference>
<dbReference type="PANTHER" id="PTHR11527">
    <property type="entry name" value="HEAT-SHOCK PROTEIN 20 FAMILY MEMBER"/>
    <property type="match status" value="1"/>
</dbReference>
<dbReference type="AlphaFoldDB" id="A0A6L5X0N1"/>
<comment type="caution">
    <text evidence="4">The sequence shown here is derived from an EMBL/GenBank/DDBJ whole genome shotgun (WGS) entry which is preliminary data.</text>
</comment>
<evidence type="ECO:0000256" key="1">
    <source>
        <dbReference type="PROSITE-ProRule" id="PRU00285"/>
    </source>
</evidence>
<dbReference type="PROSITE" id="PS01031">
    <property type="entry name" value="SHSP"/>
    <property type="match status" value="1"/>
</dbReference>
<dbReference type="InterPro" id="IPR002068">
    <property type="entry name" value="A-crystallin/Hsp20_dom"/>
</dbReference>